<dbReference type="Proteomes" id="UP000078504">
    <property type="component" value="Unassembled WGS sequence"/>
</dbReference>
<evidence type="ECO:0000313" key="3">
    <source>
        <dbReference type="Proteomes" id="UP000078504"/>
    </source>
</evidence>
<comment type="caution">
    <text evidence="2">The sequence shown here is derived from an EMBL/GenBank/DDBJ whole genome shotgun (WGS) entry which is preliminary data.</text>
</comment>
<evidence type="ECO:0000256" key="1">
    <source>
        <dbReference type="SAM" id="Phobius"/>
    </source>
</evidence>
<accession>A0A1B7I4X7</accession>
<dbReference type="PATRIC" id="fig|1354253.4.peg.714"/>
<feature type="transmembrane region" description="Helical" evidence="1">
    <location>
        <begin position="201"/>
        <end position="225"/>
    </location>
</feature>
<dbReference type="AlphaFoldDB" id="A0A1B7I4X7"/>
<evidence type="ECO:0008006" key="4">
    <source>
        <dbReference type="Google" id="ProtNLM"/>
    </source>
</evidence>
<dbReference type="EMBL" id="LXEP01000005">
    <property type="protein sequence ID" value="OAT23445.1"/>
    <property type="molecule type" value="Genomic_DNA"/>
</dbReference>
<dbReference type="RefSeq" id="WP_064512184.1">
    <property type="nucleotide sequence ID" value="NZ_LXEP01000005.1"/>
</dbReference>
<name>A0A1B7I4X7_9ENTR</name>
<feature type="transmembrane region" description="Helical" evidence="1">
    <location>
        <begin position="237"/>
        <end position="257"/>
    </location>
</feature>
<reference evidence="2 3" key="1">
    <citation type="submission" date="2016-04" db="EMBL/GenBank/DDBJ databases">
        <title>ATOL: Assembling a taxonomically balanced genome-scale reconstruction of the evolutionary history of the Enterobacteriaceae.</title>
        <authorList>
            <person name="Plunkett G.III."/>
            <person name="Neeno-Eckwall E.C."/>
            <person name="Glasner J.D."/>
            <person name="Perna N.T."/>
        </authorList>
    </citation>
    <scope>NUCLEOTIDE SEQUENCE [LARGE SCALE GENOMIC DNA]</scope>
    <source>
        <strain evidence="2 3">ATCC 51604</strain>
    </source>
</reference>
<feature type="transmembrane region" description="Helical" evidence="1">
    <location>
        <begin position="312"/>
        <end position="337"/>
    </location>
</feature>
<feature type="transmembrane region" description="Helical" evidence="1">
    <location>
        <begin position="349"/>
        <end position="376"/>
    </location>
</feature>
<feature type="transmembrane region" description="Helical" evidence="1">
    <location>
        <begin position="63"/>
        <end position="84"/>
    </location>
</feature>
<feature type="transmembrane region" description="Helical" evidence="1">
    <location>
        <begin position="121"/>
        <end position="143"/>
    </location>
</feature>
<keyword evidence="1" id="KW-1133">Transmembrane helix</keyword>
<feature type="transmembrane region" description="Helical" evidence="1">
    <location>
        <begin position="18"/>
        <end position="51"/>
    </location>
</feature>
<organism evidence="2 3">
    <name type="scientific">Buttiauxella gaviniae ATCC 51604</name>
    <dbReference type="NCBI Taxonomy" id="1354253"/>
    <lineage>
        <taxon>Bacteria</taxon>
        <taxon>Pseudomonadati</taxon>
        <taxon>Pseudomonadota</taxon>
        <taxon>Gammaproteobacteria</taxon>
        <taxon>Enterobacterales</taxon>
        <taxon>Enterobacteriaceae</taxon>
        <taxon>Buttiauxella</taxon>
    </lineage>
</organism>
<feature type="transmembrane region" description="Helical" evidence="1">
    <location>
        <begin position="90"/>
        <end position="109"/>
    </location>
</feature>
<proteinExistence type="predicted"/>
<sequence length="389" mass="44945">MNAQICMTSNKKKIQDQNIFFCVLAAFFPLGSSIGVTIAWGVLPLVAITFTLLNSRVIYTKGLVLFFLFFIVLCINYIIVVQYVDYKERININLILSLVGCFYFCVCFFSSSFTIDKLKRAIDLTLSINVLFFLIQFISYYVLNFYLDYSRLSGGFGARNFHDTLFRASGIFNEPAEYSSAIICLISIRYLLGGYINKRGYLSLVTVAMSFSIVGIIQVFCFLFLVNIKKIFRQPMFIFVMIGCLLLLVACFNDYLLQRYQLFIMGGDGSNNTKIDTINYFLQNPKYLYGGAGLMGYDLFKMPLFFQGLYDLTFWGANITIFGVFGGLVINILFLFFLIRNFSFQKILIIMLCLLKINVMIYASYWFFILSLIMIVDFNKKNNYERRIY</sequence>
<keyword evidence="1" id="KW-0812">Transmembrane</keyword>
<protein>
    <recommendedName>
        <fullName evidence="4">O-antigen polymerase</fullName>
    </recommendedName>
</protein>
<keyword evidence="1" id="KW-0472">Membrane</keyword>
<gene>
    <name evidence="2" type="ORF">M977_00695</name>
</gene>
<evidence type="ECO:0000313" key="2">
    <source>
        <dbReference type="EMBL" id="OAT23445.1"/>
    </source>
</evidence>